<evidence type="ECO:0000313" key="3">
    <source>
        <dbReference type="Proteomes" id="UP001341297"/>
    </source>
</evidence>
<name>A0ABU6HD96_9BACI</name>
<proteinExistence type="predicted"/>
<dbReference type="RefSeq" id="WP_232517618.1">
    <property type="nucleotide sequence ID" value="NZ_CP023481.1"/>
</dbReference>
<accession>A0ABU6HD96</accession>
<dbReference type="Proteomes" id="UP001341297">
    <property type="component" value="Unassembled WGS sequence"/>
</dbReference>
<gene>
    <name evidence="2" type="ORF">P8828_25620</name>
</gene>
<organism evidence="2 3">
    <name type="scientific">Bacillus glycinifermentans</name>
    <dbReference type="NCBI Taxonomy" id="1664069"/>
    <lineage>
        <taxon>Bacteria</taxon>
        <taxon>Bacillati</taxon>
        <taxon>Bacillota</taxon>
        <taxon>Bacilli</taxon>
        <taxon>Bacillales</taxon>
        <taxon>Bacillaceae</taxon>
        <taxon>Bacillus</taxon>
    </lineage>
</organism>
<keyword evidence="3" id="KW-1185">Reference proteome</keyword>
<comment type="caution">
    <text evidence="2">The sequence shown here is derived from an EMBL/GenBank/DDBJ whole genome shotgun (WGS) entry which is preliminary data.</text>
</comment>
<evidence type="ECO:0000256" key="1">
    <source>
        <dbReference type="SAM" id="Coils"/>
    </source>
</evidence>
<dbReference type="EMBL" id="JARRTL010000082">
    <property type="protein sequence ID" value="MEC0488122.1"/>
    <property type="molecule type" value="Genomic_DNA"/>
</dbReference>
<feature type="coiled-coil region" evidence="1">
    <location>
        <begin position="57"/>
        <end position="91"/>
    </location>
</feature>
<reference evidence="2 3" key="1">
    <citation type="submission" date="2023-03" db="EMBL/GenBank/DDBJ databases">
        <title>Agriculturally important microbes genome sequencing.</title>
        <authorList>
            <person name="Dunlap C."/>
        </authorList>
    </citation>
    <scope>NUCLEOTIDE SEQUENCE [LARGE SCALE GENOMIC DNA]</scope>
    <source>
        <strain evidence="2 3">CBP-3203</strain>
    </source>
</reference>
<evidence type="ECO:0000313" key="2">
    <source>
        <dbReference type="EMBL" id="MEC0488122.1"/>
    </source>
</evidence>
<protein>
    <submittedName>
        <fullName evidence="2">Uncharacterized protein</fullName>
    </submittedName>
</protein>
<keyword evidence="1" id="KW-0175">Coiled coil</keyword>
<sequence>MTKDELEAIRQRVEAATESYWAADDSEWPGNENLRYWVKTHWDGVAAAVTKEDADFIANARQDIPELLDYVAEVEQELREATLIIDRVENLLSKMRYGTEYEVYGEVYRFLYGKDDEDDNV</sequence>